<protein>
    <submittedName>
        <fullName evidence="2">Rod shape-determining protein MreD</fullName>
    </submittedName>
</protein>
<dbReference type="Proteomes" id="UP000263833">
    <property type="component" value="Unassembled WGS sequence"/>
</dbReference>
<proteinExistence type="predicted"/>
<dbReference type="EMBL" id="QRGP01000001">
    <property type="protein sequence ID" value="RDV07811.1"/>
    <property type="molecule type" value="Genomic_DNA"/>
</dbReference>
<keyword evidence="3" id="KW-1185">Reference proteome</keyword>
<name>A0A371BKD3_9SPHN</name>
<dbReference type="AlphaFoldDB" id="A0A371BKD3"/>
<keyword evidence="1" id="KW-1133">Transmembrane helix</keyword>
<keyword evidence="1" id="KW-0812">Transmembrane</keyword>
<reference evidence="3" key="1">
    <citation type="submission" date="2018-08" db="EMBL/GenBank/DDBJ databases">
        <authorList>
            <person name="Kim S.-J."/>
            <person name="Jung G.-Y."/>
        </authorList>
    </citation>
    <scope>NUCLEOTIDE SEQUENCE [LARGE SCALE GENOMIC DNA]</scope>
    <source>
        <strain evidence="3">GY_G</strain>
    </source>
</reference>
<accession>A0A371BKD3</accession>
<feature type="transmembrane region" description="Helical" evidence="1">
    <location>
        <begin position="97"/>
        <end position="118"/>
    </location>
</feature>
<gene>
    <name evidence="2" type="ORF">DXH95_02835</name>
</gene>
<comment type="caution">
    <text evidence="2">The sequence shown here is derived from an EMBL/GenBank/DDBJ whole genome shotgun (WGS) entry which is preliminary data.</text>
</comment>
<evidence type="ECO:0000256" key="1">
    <source>
        <dbReference type="SAM" id="Phobius"/>
    </source>
</evidence>
<feature type="transmembrane region" description="Helical" evidence="1">
    <location>
        <begin position="124"/>
        <end position="142"/>
    </location>
</feature>
<sequence>MLLVPIVSVMAGSMATAWLPLIAGTPLLPPLGLMMLLAWRLMRPGMWPAWIGLPLGLFDDLFNGQPFGSSGLIWSLAMISIELIDLRGVWRDHLRDWLIAALLVMLALLAGLGISALAQPTPEVGIIIPQILLSALLYPLAVRLCSHLDAWRLAT</sequence>
<keyword evidence="1" id="KW-0472">Membrane</keyword>
<evidence type="ECO:0000313" key="3">
    <source>
        <dbReference type="Proteomes" id="UP000263833"/>
    </source>
</evidence>
<evidence type="ECO:0000313" key="2">
    <source>
        <dbReference type="EMBL" id="RDV07811.1"/>
    </source>
</evidence>
<dbReference type="OrthoDB" id="7426601at2"/>
<organism evidence="2 3">
    <name type="scientific">Sphingorhabdus pulchriflava</name>
    <dbReference type="NCBI Taxonomy" id="2292257"/>
    <lineage>
        <taxon>Bacteria</taxon>
        <taxon>Pseudomonadati</taxon>
        <taxon>Pseudomonadota</taxon>
        <taxon>Alphaproteobacteria</taxon>
        <taxon>Sphingomonadales</taxon>
        <taxon>Sphingomonadaceae</taxon>
        <taxon>Sphingorhabdus</taxon>
    </lineage>
</organism>